<dbReference type="Pfam" id="PF04055">
    <property type="entry name" value="Radical_SAM"/>
    <property type="match status" value="1"/>
</dbReference>
<keyword evidence="2" id="KW-0004">4Fe-4S</keyword>
<comment type="cofactor">
    <cofactor evidence="1">
        <name>[4Fe-4S] cluster</name>
        <dbReference type="ChEBI" id="CHEBI:49883"/>
    </cofactor>
</comment>
<dbReference type="SFLD" id="SFLDG01067">
    <property type="entry name" value="SPASM/twitch_domain_containing"/>
    <property type="match status" value="1"/>
</dbReference>
<evidence type="ECO:0000313" key="9">
    <source>
        <dbReference type="Proteomes" id="UP001215231"/>
    </source>
</evidence>
<dbReference type="InterPro" id="IPR058240">
    <property type="entry name" value="rSAM_sf"/>
</dbReference>
<dbReference type="SUPFAM" id="SSF102114">
    <property type="entry name" value="Radical SAM enzymes"/>
    <property type="match status" value="1"/>
</dbReference>
<reference evidence="8 9" key="1">
    <citation type="journal article" date="2022" name="Mar. Drugs">
        <title>Bioassay-Guided Fractionation Leads to the Detection of Cholic Acid Generated by the Rare Thalassomonas sp.</title>
        <authorList>
            <person name="Pheiffer F."/>
            <person name="Schneider Y.K."/>
            <person name="Hansen E.H."/>
            <person name="Andersen J.H."/>
            <person name="Isaksson J."/>
            <person name="Busche T."/>
            <person name="R C."/>
            <person name="Kalinowski J."/>
            <person name="Zyl L.V."/>
            <person name="Trindade M."/>
        </authorList>
    </citation>
    <scope>NUCLEOTIDE SEQUENCE [LARGE SCALE GENOMIC DNA]</scope>
    <source>
        <strain evidence="8 9">A5K-61T</strain>
    </source>
</reference>
<dbReference type="Proteomes" id="UP001215231">
    <property type="component" value="Chromosome"/>
</dbReference>
<dbReference type="NCBIfam" id="TIGR04085">
    <property type="entry name" value="rSAM_more_4Fe4S"/>
    <property type="match status" value="1"/>
</dbReference>
<evidence type="ECO:0000256" key="2">
    <source>
        <dbReference type="ARBA" id="ARBA00022485"/>
    </source>
</evidence>
<evidence type="ECO:0000256" key="6">
    <source>
        <dbReference type="ARBA" id="ARBA00023014"/>
    </source>
</evidence>
<dbReference type="CDD" id="cd01335">
    <property type="entry name" value="Radical_SAM"/>
    <property type="match status" value="1"/>
</dbReference>
<feature type="domain" description="Radical SAM core" evidence="7">
    <location>
        <begin position="73"/>
        <end position="299"/>
    </location>
</feature>
<dbReference type="InterPro" id="IPR023885">
    <property type="entry name" value="4Fe4S-binding_SPASM_dom"/>
</dbReference>
<dbReference type="PANTHER" id="PTHR43787:SF3">
    <property type="entry name" value="ARYLSULFATASE REGULATORY PROTEIN"/>
    <property type="match status" value="1"/>
</dbReference>
<dbReference type="EMBL" id="CP059693">
    <property type="protein sequence ID" value="WDE14340.1"/>
    <property type="molecule type" value="Genomic_DNA"/>
</dbReference>
<protein>
    <submittedName>
        <fullName evidence="8">Radical SAM protein</fullName>
    </submittedName>
</protein>
<evidence type="ECO:0000256" key="5">
    <source>
        <dbReference type="ARBA" id="ARBA00023004"/>
    </source>
</evidence>
<dbReference type="PANTHER" id="PTHR43787">
    <property type="entry name" value="FEMO COFACTOR BIOSYNTHESIS PROTEIN NIFB-RELATED"/>
    <property type="match status" value="1"/>
</dbReference>
<gene>
    <name evidence="8" type="ORF">H3N35_13490</name>
</gene>
<dbReference type="SFLD" id="SFLDS00029">
    <property type="entry name" value="Radical_SAM"/>
    <property type="match status" value="1"/>
</dbReference>
<evidence type="ECO:0000313" key="8">
    <source>
        <dbReference type="EMBL" id="WDE14340.1"/>
    </source>
</evidence>
<evidence type="ECO:0000256" key="3">
    <source>
        <dbReference type="ARBA" id="ARBA00022691"/>
    </source>
</evidence>
<keyword evidence="9" id="KW-1185">Reference proteome</keyword>
<keyword evidence="4" id="KW-0479">Metal-binding</keyword>
<proteinExistence type="predicted"/>
<keyword evidence="3" id="KW-0949">S-adenosyl-L-methionine</keyword>
<evidence type="ECO:0000259" key="7">
    <source>
        <dbReference type="PROSITE" id="PS51918"/>
    </source>
</evidence>
<sequence>MVEPIESKYNYKFTGSDGKRLICNGISGTIIEEPKLKLTADELSASTRSFLYNHYFINQGQDELSLLQQRNQALDKRTRGLELTVSMHGECNFRCTYCFQDFVNEKFADAEQDRLLQYVEENLVPTEPIAIHFFGGEPLLAWKELTRLNHALMVLAQKYDCPYSYYITSNGSLLTDEKVDYLSRHNVRHVKVTLDGPAHIHDQRRLKTGKNKDSFEVIINNLAQAIKKIPIVIRINLDQKNYAHIPELLDIMKQRLIPQNGRLLIDYNLVYDADAGKMEKLSYDDLNDLQQLTLDKGIELGMTPLQKNRYCKFNSPKSRLVDTKGELYVCHKSTKLGMGSLPEVVSPDTDLAIAISNENDVVKDVFYQMNPHCSDCIYLPMCGGGCSFLSMKDGKPSCPAWTRNVEKYLRTQYANKQLKQQRANIIPTVEVRAHG</sequence>
<evidence type="ECO:0000256" key="1">
    <source>
        <dbReference type="ARBA" id="ARBA00001966"/>
    </source>
</evidence>
<keyword evidence="6" id="KW-0411">Iron-sulfur</keyword>
<keyword evidence="5" id="KW-0408">Iron</keyword>
<dbReference type="PROSITE" id="PS51918">
    <property type="entry name" value="RADICAL_SAM"/>
    <property type="match status" value="1"/>
</dbReference>
<dbReference type="InterPro" id="IPR013785">
    <property type="entry name" value="Aldolase_TIM"/>
</dbReference>
<accession>A0ABY7VLF0</accession>
<name>A0ABY7VLF0_9GAMM</name>
<dbReference type="Gene3D" id="3.20.20.70">
    <property type="entry name" value="Aldolase class I"/>
    <property type="match status" value="1"/>
</dbReference>
<dbReference type="InterPro" id="IPR007197">
    <property type="entry name" value="rSAM"/>
</dbReference>
<evidence type="ECO:0000256" key="4">
    <source>
        <dbReference type="ARBA" id="ARBA00022723"/>
    </source>
</evidence>
<organism evidence="8 9">
    <name type="scientific">Thalassomonas haliotis</name>
    <dbReference type="NCBI Taxonomy" id="485448"/>
    <lineage>
        <taxon>Bacteria</taxon>
        <taxon>Pseudomonadati</taxon>
        <taxon>Pseudomonadota</taxon>
        <taxon>Gammaproteobacteria</taxon>
        <taxon>Alteromonadales</taxon>
        <taxon>Colwelliaceae</taxon>
        <taxon>Thalassomonas</taxon>
    </lineage>
</organism>
<dbReference type="RefSeq" id="WP_274054894.1">
    <property type="nucleotide sequence ID" value="NZ_CP059693.1"/>
</dbReference>